<dbReference type="EMBL" id="JBEPME010000005">
    <property type="protein sequence ID" value="MET3658500.1"/>
    <property type="molecule type" value="Genomic_DNA"/>
</dbReference>
<dbReference type="Pfam" id="PF00145">
    <property type="entry name" value="DNA_methylase"/>
    <property type="match status" value="1"/>
</dbReference>
<dbReference type="GO" id="GO:0003677">
    <property type="term" value="F:DNA binding"/>
    <property type="evidence" value="ECO:0007669"/>
    <property type="project" value="UniProtKB-KW"/>
</dbReference>
<reference evidence="5 6" key="1">
    <citation type="submission" date="2024-06" db="EMBL/GenBank/DDBJ databases">
        <title>Sorghum-associated microbial communities from plants grown in Nebraska, USA.</title>
        <authorList>
            <person name="Schachtman D."/>
        </authorList>
    </citation>
    <scope>NUCLEOTIDE SEQUENCE [LARGE SCALE GENOMIC DNA]</scope>
    <source>
        <strain evidence="5 6">1288</strain>
    </source>
</reference>
<keyword evidence="1" id="KW-0489">Methyltransferase</keyword>
<dbReference type="RefSeq" id="WP_354314149.1">
    <property type="nucleotide sequence ID" value="NZ_JBEPME010000005.1"/>
</dbReference>
<organism evidence="5 6">
    <name type="scientific">Sporosarcina psychrophila</name>
    <name type="common">Bacillus psychrophilus</name>
    <dbReference type="NCBI Taxonomy" id="1476"/>
    <lineage>
        <taxon>Bacteria</taxon>
        <taxon>Bacillati</taxon>
        <taxon>Bacillota</taxon>
        <taxon>Bacilli</taxon>
        <taxon>Bacillales</taxon>
        <taxon>Caryophanaceae</taxon>
        <taxon>Sporosarcina</taxon>
    </lineage>
</organism>
<evidence type="ECO:0000313" key="5">
    <source>
        <dbReference type="EMBL" id="MET3658500.1"/>
    </source>
</evidence>
<keyword evidence="3" id="KW-0680">Restriction system</keyword>
<protein>
    <submittedName>
        <fullName evidence="5">DNA-binding transcriptional ArsR family regulator</fullName>
    </submittedName>
</protein>
<dbReference type="Gene3D" id="3.40.50.150">
    <property type="entry name" value="Vaccinia Virus protein VP39"/>
    <property type="match status" value="1"/>
</dbReference>
<dbReference type="InterPro" id="IPR029063">
    <property type="entry name" value="SAM-dependent_MTases_sf"/>
</dbReference>
<keyword evidence="2" id="KW-0808">Transferase</keyword>
<gene>
    <name evidence="5" type="ORF">ABIC55_003617</name>
</gene>
<sequence>MTKLKVLELFAGTRSIGKAFEAQGHEVFSVEIDTQHSDIDWYADIGKISAADILERFGRPDVIWASPDCTSYSIAAISHHRTREEDGNLAPKSDYAKLSDDVNANVLKLIRDLAPDYYFIENPRGGMRKMAFMAGLPRYTVWYCTYGDTRAKPTDIWTNHPDPQFKPVCKNGNKDCHHQPAPRGSQGGTQGLKGSVERSRIPAELCEHIVAISNLHPST</sequence>
<evidence type="ECO:0000256" key="2">
    <source>
        <dbReference type="ARBA" id="ARBA00022679"/>
    </source>
</evidence>
<accession>A0ABV2KBP5</accession>
<evidence type="ECO:0000313" key="6">
    <source>
        <dbReference type="Proteomes" id="UP001549104"/>
    </source>
</evidence>
<keyword evidence="6" id="KW-1185">Reference proteome</keyword>
<dbReference type="InterPro" id="IPR001525">
    <property type="entry name" value="C5_MeTfrase"/>
</dbReference>
<evidence type="ECO:0000256" key="1">
    <source>
        <dbReference type="ARBA" id="ARBA00022603"/>
    </source>
</evidence>
<comment type="caution">
    <text evidence="5">The sequence shown here is derived from an EMBL/GenBank/DDBJ whole genome shotgun (WGS) entry which is preliminary data.</text>
</comment>
<proteinExistence type="predicted"/>
<feature type="region of interest" description="Disordered" evidence="4">
    <location>
        <begin position="168"/>
        <end position="196"/>
    </location>
</feature>
<evidence type="ECO:0000256" key="4">
    <source>
        <dbReference type="SAM" id="MobiDB-lite"/>
    </source>
</evidence>
<dbReference type="Proteomes" id="UP001549104">
    <property type="component" value="Unassembled WGS sequence"/>
</dbReference>
<keyword evidence="5" id="KW-0238">DNA-binding</keyword>
<dbReference type="SUPFAM" id="SSF53335">
    <property type="entry name" value="S-adenosyl-L-methionine-dependent methyltransferases"/>
    <property type="match status" value="1"/>
</dbReference>
<name>A0ABV2KBP5_SPOPS</name>
<evidence type="ECO:0000256" key="3">
    <source>
        <dbReference type="ARBA" id="ARBA00022747"/>
    </source>
</evidence>